<dbReference type="Proteomes" id="UP000189940">
    <property type="component" value="Unassembled WGS sequence"/>
</dbReference>
<keyword evidence="2" id="KW-1185">Reference proteome</keyword>
<dbReference type="RefSeq" id="WP_079448295.1">
    <property type="nucleotide sequence ID" value="NZ_JAVDPZ010000024.1"/>
</dbReference>
<proteinExistence type="predicted"/>
<dbReference type="OrthoDB" id="9863354at2"/>
<dbReference type="EMBL" id="MWPQ01000062">
    <property type="protein sequence ID" value="OPH81467.1"/>
    <property type="molecule type" value="Genomic_DNA"/>
</dbReference>
<protein>
    <submittedName>
        <fullName evidence="1">Uncharacterized protein</fullName>
    </submittedName>
</protein>
<organism evidence="1 2">
    <name type="scientific">Nitrobacter vulgaris</name>
    <dbReference type="NCBI Taxonomy" id="29421"/>
    <lineage>
        <taxon>Bacteria</taxon>
        <taxon>Pseudomonadati</taxon>
        <taxon>Pseudomonadota</taxon>
        <taxon>Alphaproteobacteria</taxon>
        <taxon>Hyphomicrobiales</taxon>
        <taxon>Nitrobacteraceae</taxon>
        <taxon>Nitrobacter</taxon>
    </lineage>
</organism>
<dbReference type="AlphaFoldDB" id="A0A1V4HU31"/>
<accession>A0A1V4HU31</accession>
<name>A0A1V4HU31_NITVU</name>
<comment type="caution">
    <text evidence="1">The sequence shown here is derived from an EMBL/GenBank/DDBJ whole genome shotgun (WGS) entry which is preliminary data.</text>
</comment>
<reference evidence="1 2" key="1">
    <citation type="submission" date="2017-02" db="EMBL/GenBank/DDBJ databases">
        <title>Genome sequence of the nitrite-oxidizing bacterium Nitrobacter vulgaris strain Ab1.</title>
        <authorList>
            <person name="Mellbye B.L."/>
            <person name="Davis E.W."/>
            <person name="Spieck E."/>
            <person name="Chang J.H."/>
            <person name="Bottomley P.J."/>
            <person name="Sayavedra-Soto L.A."/>
        </authorList>
    </citation>
    <scope>NUCLEOTIDE SEQUENCE [LARGE SCALE GENOMIC DNA]</scope>
    <source>
        <strain evidence="1 2">Ab1</strain>
    </source>
</reference>
<evidence type="ECO:0000313" key="2">
    <source>
        <dbReference type="Proteomes" id="UP000189940"/>
    </source>
</evidence>
<gene>
    <name evidence="1" type="ORF">B2M20_17400</name>
</gene>
<sequence>MTIPFDPTALLDIADKLGLLDGVKKKLFRNPDAATDKLATVLDELSKIYSTLESELVRFLSLHFEPAGNLAAERQVLLTLESGQLTVRMGEARGHCHKIYNIYQKHLDRWFHRVLSPQEAETMKRLFEALSYGDSQMDLAIHQLAGWLGTAASETLDLIDAGKVAEAQQNIRTARREVLPARQAITQTLARLVVLQGDFVSASGTD</sequence>
<evidence type="ECO:0000313" key="1">
    <source>
        <dbReference type="EMBL" id="OPH81467.1"/>
    </source>
</evidence>